<name>A0ABU3R9U2_9BACL</name>
<reference evidence="2 3" key="1">
    <citation type="submission" date="2023-10" db="EMBL/GenBank/DDBJ databases">
        <title>Paenibacillus strain PFR10 Genome sequencing and assembly.</title>
        <authorList>
            <person name="Kim I."/>
        </authorList>
    </citation>
    <scope>NUCLEOTIDE SEQUENCE [LARGE SCALE GENOMIC DNA]</scope>
    <source>
        <strain evidence="2 3">PFR10</strain>
    </source>
</reference>
<keyword evidence="1" id="KW-0732">Signal</keyword>
<feature type="chain" id="PRO_5046119873" description="Copper amine oxidase-like protein" evidence="1">
    <location>
        <begin position="25"/>
        <end position="524"/>
    </location>
</feature>
<evidence type="ECO:0008006" key="4">
    <source>
        <dbReference type="Google" id="ProtNLM"/>
    </source>
</evidence>
<organism evidence="2 3">
    <name type="scientific">Paenibacillus violae</name>
    <dbReference type="NCBI Taxonomy" id="3077234"/>
    <lineage>
        <taxon>Bacteria</taxon>
        <taxon>Bacillati</taxon>
        <taxon>Bacillota</taxon>
        <taxon>Bacilli</taxon>
        <taxon>Bacillales</taxon>
        <taxon>Paenibacillaceae</taxon>
        <taxon>Paenibacillus</taxon>
    </lineage>
</organism>
<gene>
    <name evidence="2" type="ORF">RQP52_08090</name>
</gene>
<keyword evidence="3" id="KW-1185">Reference proteome</keyword>
<evidence type="ECO:0000256" key="1">
    <source>
        <dbReference type="SAM" id="SignalP"/>
    </source>
</evidence>
<evidence type="ECO:0000313" key="2">
    <source>
        <dbReference type="EMBL" id="MDU0201044.1"/>
    </source>
</evidence>
<evidence type="ECO:0000313" key="3">
    <source>
        <dbReference type="Proteomes" id="UP001260980"/>
    </source>
</evidence>
<accession>A0ABU3R9U2</accession>
<comment type="caution">
    <text evidence="2">The sequence shown here is derived from an EMBL/GenBank/DDBJ whole genome shotgun (WGS) entry which is preliminary data.</text>
</comment>
<dbReference type="Proteomes" id="UP001260980">
    <property type="component" value="Unassembled WGS sequence"/>
</dbReference>
<protein>
    <recommendedName>
        <fullName evidence="4">Copper amine oxidase-like protein</fullName>
    </recommendedName>
</protein>
<proteinExistence type="predicted"/>
<dbReference type="RefSeq" id="WP_315950714.1">
    <property type="nucleotide sequence ID" value="NZ_JAWCUD010000002.1"/>
</dbReference>
<feature type="signal peptide" evidence="1">
    <location>
        <begin position="1"/>
        <end position="24"/>
    </location>
</feature>
<dbReference type="EMBL" id="JAWCUD010000002">
    <property type="protein sequence ID" value="MDU0201044.1"/>
    <property type="molecule type" value="Genomic_DNA"/>
</dbReference>
<sequence>MRNRKVAVMLLACCFVIWNGRSLAEASSVGERVGEVVSTDIAAYVNGKQIPSMNIAGETAIAVEDLRESGFDVSWSPRARTLRIAPKAVGEQAPVDTTLMREPATLPIGTHLKDVLYTDIQAYYGDTPVRSFNIDGRTAILLNDLYAFGTVTWNEVERTIQFQAKPIAESGTQEAWREAGANLMLHSVKNVSFSLDFREEGQFYEDEQVGFGENGLPYMKLDFFADKFGFAKHIDRKNTELSDGLYSFSIQPGSEQAITYWGGEAVHTSELIFPPQVKDGDIYLYSIDLERLFGYIGKWNQDSRNLLIRYTSYDVKDYGLPTQEPSDKLTVKAVVTEPPWDFSLNGGMALKLDNDNIFGNLNTAMQKTGAADERVSWMEAPIRLHLGDNRITTELAQGDRILYSASYPVKTSYEAVPLNVGIPGFKLDQTEVGYIKTDASTNTLTGKADSSFAYGVSKFEEGQGLVTRASSPVQVEVKDGKFQMPLTLSNGNGLYQVQLYRPVATPRGPGYSNEGYFYVMLLQP</sequence>